<dbReference type="Proteomes" id="UP000324638">
    <property type="component" value="Unassembled WGS sequence"/>
</dbReference>
<feature type="transmembrane region" description="Helical" evidence="1">
    <location>
        <begin position="525"/>
        <end position="542"/>
    </location>
</feature>
<protein>
    <submittedName>
        <fullName evidence="2">Uncharacterized protein</fullName>
    </submittedName>
</protein>
<evidence type="ECO:0000256" key="1">
    <source>
        <dbReference type="SAM" id="Phobius"/>
    </source>
</evidence>
<feature type="transmembrane region" description="Helical" evidence="1">
    <location>
        <begin position="388"/>
        <end position="407"/>
    </location>
</feature>
<feature type="transmembrane region" description="Helical" evidence="1">
    <location>
        <begin position="331"/>
        <end position="353"/>
    </location>
</feature>
<feature type="transmembrane region" description="Helical" evidence="1">
    <location>
        <begin position="460"/>
        <end position="486"/>
    </location>
</feature>
<keyword evidence="1" id="KW-1133">Transmembrane helix</keyword>
<feature type="transmembrane region" description="Helical" evidence="1">
    <location>
        <begin position="198"/>
        <end position="220"/>
    </location>
</feature>
<name>A0A5C8D8D9_9SPIR</name>
<feature type="transmembrane region" description="Helical" evidence="1">
    <location>
        <begin position="549"/>
        <end position="572"/>
    </location>
</feature>
<gene>
    <name evidence="2" type="ORF">EPJ79_10535</name>
</gene>
<evidence type="ECO:0000313" key="3">
    <source>
        <dbReference type="Proteomes" id="UP000324638"/>
    </source>
</evidence>
<evidence type="ECO:0000313" key="2">
    <source>
        <dbReference type="EMBL" id="TXJ21530.1"/>
    </source>
</evidence>
<comment type="caution">
    <text evidence="2">The sequence shown here is derived from an EMBL/GenBank/DDBJ whole genome shotgun (WGS) entry which is preliminary data.</text>
</comment>
<dbReference type="AlphaFoldDB" id="A0A5C8D8D9"/>
<proteinExistence type="predicted"/>
<organism evidence="2 3">
    <name type="scientific">Brachyspira aalborgi</name>
    <dbReference type="NCBI Taxonomy" id="29522"/>
    <lineage>
        <taxon>Bacteria</taxon>
        <taxon>Pseudomonadati</taxon>
        <taxon>Spirochaetota</taxon>
        <taxon>Spirochaetia</taxon>
        <taxon>Brachyspirales</taxon>
        <taxon>Brachyspiraceae</taxon>
        <taxon>Brachyspira</taxon>
    </lineage>
</organism>
<feature type="transmembrane region" description="Helical" evidence="1">
    <location>
        <begin position="419"/>
        <end position="440"/>
    </location>
</feature>
<dbReference type="EMBL" id="SAXU01000001">
    <property type="protein sequence ID" value="TXJ21530.1"/>
    <property type="molecule type" value="Genomic_DNA"/>
</dbReference>
<sequence>MKSKSKNLFLKIYIPFVIVTIIALVVLQILGSKKRVGYLTDFKLNVAKTLELNNLNIYSFTEEGFKNYLLTNDSITNCIYGFRIRYYDKVFRNSDIYGVYPDLSNLPDYMKNAEMDEGGSPYGNFISDKKEIEKKIDNINYILKIKINFIIILAVIILTTLCIYLLSPYLIEIANILIENDFNDNNFNFTNKILNIAFYIYIILLSIIILSSNLFTIITVDDWVYSSNWGLYNIYNFYGYFWHRGRHFVEILIALSMRPFGNILISFGIEPFYALKISNAVFILIYYYLISISVSLFIWILNNKRNYKLTWLTTFLFTLCLTGLKGNWTFLAAYIASAGIALLIWLPMLYYFIYEKEFILGRNKILYYSIFTYLIYFATFTIEPTSLTISGLSLFILIYYINIDKKIFAENHSSKPKKYIIFFLILFIISTVIAFLLTLFSGRGQTQIKVVDNSSPINNIINAFADFGIFEKFLILFAVIYIIFLISKFIKLKKISKIDYICFSVLFVALLGIFGFSAIKLTTSNILLEFLLIFIVLLLILLKNINNKTIWNAISSFIIIGLIIIMGMQVYIDYDNHFKSSFYKDGKSDYKLLQLFIEADKLGNSEIILTKEDIKNLSLESHNIKNYSEELPNIYISNWMLYYGYTKKLILIRVED</sequence>
<feature type="transmembrane region" description="Helical" evidence="1">
    <location>
        <begin position="281"/>
        <end position="302"/>
    </location>
</feature>
<dbReference type="RefSeq" id="WP_147739450.1">
    <property type="nucleotide sequence ID" value="NZ_SAXU01000001.1"/>
</dbReference>
<keyword evidence="1" id="KW-0472">Membrane</keyword>
<keyword evidence="1" id="KW-0812">Transmembrane</keyword>
<feature type="transmembrane region" description="Helical" evidence="1">
    <location>
        <begin position="498"/>
        <end position="519"/>
    </location>
</feature>
<feature type="transmembrane region" description="Helical" evidence="1">
    <location>
        <begin position="12"/>
        <end position="30"/>
    </location>
</feature>
<reference evidence="2 3" key="1">
    <citation type="journal article" date="1992" name="Lakartidningen">
        <title>[Penicillin V and not amoxicillin is the first choice preparation in acute otitis].</title>
        <authorList>
            <person name="Kamme C."/>
            <person name="Lundgren K."/>
            <person name="Prellner K."/>
        </authorList>
    </citation>
    <scope>NUCLEOTIDE SEQUENCE [LARGE SCALE GENOMIC DNA]</scope>
    <source>
        <strain evidence="2 3">513A</strain>
    </source>
</reference>
<feature type="transmembrane region" description="Helical" evidence="1">
    <location>
        <begin position="365"/>
        <end position="382"/>
    </location>
</feature>
<feature type="transmembrane region" description="Helical" evidence="1">
    <location>
        <begin position="309"/>
        <end position="325"/>
    </location>
</feature>
<feature type="transmembrane region" description="Helical" evidence="1">
    <location>
        <begin position="248"/>
        <end position="269"/>
    </location>
</feature>
<feature type="transmembrane region" description="Helical" evidence="1">
    <location>
        <begin position="149"/>
        <end position="178"/>
    </location>
</feature>
<accession>A0A5C8D8D9</accession>